<evidence type="ECO:0000313" key="5">
    <source>
        <dbReference type="Proteomes" id="UP000263900"/>
    </source>
</evidence>
<dbReference type="Gene3D" id="1.25.40.10">
    <property type="entry name" value="Tetratricopeptide repeat domain"/>
    <property type="match status" value="1"/>
</dbReference>
<dbReference type="SUPFAM" id="SSF88659">
    <property type="entry name" value="Sigma3 and sigma4 domains of RNA polymerase sigma factors"/>
    <property type="match status" value="1"/>
</dbReference>
<dbReference type="EMBL" id="CP032157">
    <property type="protein sequence ID" value="AXY78687.1"/>
    <property type="molecule type" value="Genomic_DNA"/>
</dbReference>
<dbReference type="KEGG" id="pseg:D3H65_17935"/>
<dbReference type="InterPro" id="IPR007627">
    <property type="entry name" value="RNA_pol_sigma70_r2"/>
</dbReference>
<dbReference type="GO" id="GO:0016987">
    <property type="term" value="F:sigma factor activity"/>
    <property type="evidence" value="ECO:0007669"/>
    <property type="project" value="InterPro"/>
</dbReference>
<gene>
    <name evidence="4" type="ORF">D3H65_17935</name>
</gene>
<evidence type="ECO:0000259" key="1">
    <source>
        <dbReference type="Pfam" id="PF04542"/>
    </source>
</evidence>
<dbReference type="Pfam" id="PF08281">
    <property type="entry name" value="Sigma70_r4_2"/>
    <property type="match status" value="1"/>
</dbReference>
<dbReference type="InterPro" id="IPR046531">
    <property type="entry name" value="DUF6596"/>
</dbReference>
<dbReference type="SUPFAM" id="SSF88946">
    <property type="entry name" value="Sigma2 domain of RNA polymerase sigma factors"/>
    <property type="match status" value="1"/>
</dbReference>
<dbReference type="PANTHER" id="PTHR47756:SF2">
    <property type="entry name" value="BLL6612 PROTEIN"/>
    <property type="match status" value="1"/>
</dbReference>
<dbReference type="Pfam" id="PF04542">
    <property type="entry name" value="Sigma70_r2"/>
    <property type="match status" value="1"/>
</dbReference>
<sequence>MIAVLTRVFGTHNLGMVEDVVQDAFLKAAQTWRYGQLPDNPAAWLIHVAKNKAIDIIRREHHFRLYSQELAYQLKTEAEEAVEHFFLDTEIADSQLRMIFACCHPALKEEDQIALTLKTVSAFSAAEIARALVTNEATIQKRLYRAKQFLKEVHIPLEIPTGEQLTQRLEIVYAVLYLLFNEGYNSGKEDELIRRDLCVEAMRLGVLLSRQTVGSRPATFALLALMCFQASRFESRISENNTIILLQNQDRSTWNRDLIRRGFQYLNHSSQGQALTIYHIESAIAAEHCIAEAFENTNWQRMRYLYDLLLDIKPTPLVRLNRAIVLAQMNQGAEAIQEIWNIEGIEKLVAAQYLYSAVLGDLYWQLGDSNNASRYLRQAYDLTTSLAEKKLIQEKIEQAEKLHMN</sequence>
<protein>
    <submittedName>
        <fullName evidence="4">Sigma-70 family RNA polymerase sigma factor</fullName>
    </submittedName>
</protein>
<organism evidence="4 5">
    <name type="scientific">Paraflavitalea soli</name>
    <dbReference type="NCBI Taxonomy" id="2315862"/>
    <lineage>
        <taxon>Bacteria</taxon>
        <taxon>Pseudomonadati</taxon>
        <taxon>Bacteroidota</taxon>
        <taxon>Chitinophagia</taxon>
        <taxon>Chitinophagales</taxon>
        <taxon>Chitinophagaceae</taxon>
        <taxon>Paraflavitalea</taxon>
    </lineage>
</organism>
<dbReference type="InterPro" id="IPR011990">
    <property type="entry name" value="TPR-like_helical_dom_sf"/>
</dbReference>
<dbReference type="Gene3D" id="1.10.10.10">
    <property type="entry name" value="Winged helix-like DNA-binding domain superfamily/Winged helix DNA-binding domain"/>
    <property type="match status" value="1"/>
</dbReference>
<accession>A0A3B7MXH3</accession>
<dbReference type="GO" id="GO:0006352">
    <property type="term" value="P:DNA-templated transcription initiation"/>
    <property type="evidence" value="ECO:0007669"/>
    <property type="project" value="InterPro"/>
</dbReference>
<dbReference type="InterPro" id="IPR013325">
    <property type="entry name" value="RNA_pol_sigma_r2"/>
</dbReference>
<reference evidence="4 5" key="1">
    <citation type="submission" date="2018-09" db="EMBL/GenBank/DDBJ databases">
        <title>Genome sequencing of strain 6GH32-13.</title>
        <authorList>
            <person name="Weon H.-Y."/>
            <person name="Heo J."/>
            <person name="Kwon S.-W."/>
        </authorList>
    </citation>
    <scope>NUCLEOTIDE SEQUENCE [LARGE SCALE GENOMIC DNA]</scope>
    <source>
        <strain evidence="4 5">5GH32-13</strain>
    </source>
</reference>
<dbReference type="Gene3D" id="1.10.1740.10">
    <property type="match status" value="1"/>
</dbReference>
<keyword evidence="5" id="KW-1185">Reference proteome</keyword>
<feature type="domain" description="RNA polymerase sigma factor 70 region 4 type 2" evidence="2">
    <location>
        <begin position="98"/>
        <end position="150"/>
    </location>
</feature>
<proteinExistence type="predicted"/>
<feature type="domain" description="RNA polymerase sigma-70 region 2" evidence="1">
    <location>
        <begin position="6"/>
        <end position="60"/>
    </location>
</feature>
<name>A0A3B7MXH3_9BACT</name>
<dbReference type="InterPro" id="IPR013324">
    <property type="entry name" value="RNA_pol_sigma_r3/r4-like"/>
</dbReference>
<dbReference type="InterPro" id="IPR013249">
    <property type="entry name" value="RNA_pol_sigma70_r4_t2"/>
</dbReference>
<dbReference type="PANTHER" id="PTHR47756">
    <property type="entry name" value="BLL6612 PROTEIN-RELATED"/>
    <property type="match status" value="1"/>
</dbReference>
<evidence type="ECO:0000313" key="4">
    <source>
        <dbReference type="EMBL" id="AXY78687.1"/>
    </source>
</evidence>
<dbReference type="InterPro" id="IPR036388">
    <property type="entry name" value="WH-like_DNA-bd_sf"/>
</dbReference>
<dbReference type="Proteomes" id="UP000263900">
    <property type="component" value="Chromosome"/>
</dbReference>
<evidence type="ECO:0000259" key="3">
    <source>
        <dbReference type="Pfam" id="PF20239"/>
    </source>
</evidence>
<evidence type="ECO:0000259" key="2">
    <source>
        <dbReference type="Pfam" id="PF08281"/>
    </source>
</evidence>
<dbReference type="AlphaFoldDB" id="A0A3B7MXH3"/>
<dbReference type="InterPro" id="IPR014284">
    <property type="entry name" value="RNA_pol_sigma-70_dom"/>
</dbReference>
<dbReference type="NCBIfam" id="TIGR02937">
    <property type="entry name" value="sigma70-ECF"/>
    <property type="match status" value="1"/>
</dbReference>
<dbReference type="GO" id="GO:0003677">
    <property type="term" value="F:DNA binding"/>
    <property type="evidence" value="ECO:0007669"/>
    <property type="project" value="InterPro"/>
</dbReference>
<feature type="domain" description="DUF6596" evidence="3">
    <location>
        <begin position="168"/>
        <end position="269"/>
    </location>
</feature>
<dbReference type="OrthoDB" id="9780299at2"/>
<dbReference type="Pfam" id="PF20239">
    <property type="entry name" value="DUF6596"/>
    <property type="match status" value="1"/>
</dbReference>